<feature type="non-terminal residue" evidence="1">
    <location>
        <position position="238"/>
    </location>
</feature>
<name>X6LA73_RETFI</name>
<protein>
    <submittedName>
        <fullName evidence="1">Uncharacterized protein</fullName>
    </submittedName>
</protein>
<proteinExistence type="predicted"/>
<organism evidence="1 2">
    <name type="scientific">Reticulomyxa filosa</name>
    <dbReference type="NCBI Taxonomy" id="46433"/>
    <lineage>
        <taxon>Eukaryota</taxon>
        <taxon>Sar</taxon>
        <taxon>Rhizaria</taxon>
        <taxon>Retaria</taxon>
        <taxon>Foraminifera</taxon>
        <taxon>Monothalamids</taxon>
        <taxon>Reticulomyxidae</taxon>
        <taxon>Reticulomyxa</taxon>
    </lineage>
</organism>
<sequence length="238" mass="28166">IRNIQMTRANTDRKKRILYKKKVFSKQRIFIIVNVGKNSASQFISHKKIKEKMENRRRAVSVLATSAQSMHSRTPDGSEKVEEKHNKMLECGDFPQNQKQHFQVPPQLEWKEEMETAIDNRKYWDTLDQMLKTLWLGIGIIRLNFGEKKCFIGTGCVFYVRKEEVYALTWSGNLECIDTNTKEKKTLKKAWFERRETSKAWIGVTSESKAIYSICEYWEHGHFAVMKNVWFRMQKAKD</sequence>
<dbReference type="Proteomes" id="UP000023152">
    <property type="component" value="Unassembled WGS sequence"/>
</dbReference>
<reference evidence="1 2" key="1">
    <citation type="journal article" date="2013" name="Curr. Biol.">
        <title>The Genome of the Foraminiferan Reticulomyxa filosa.</title>
        <authorList>
            <person name="Glockner G."/>
            <person name="Hulsmann N."/>
            <person name="Schleicher M."/>
            <person name="Noegel A.A."/>
            <person name="Eichinger L."/>
            <person name="Gallinger C."/>
            <person name="Pawlowski J."/>
            <person name="Sierra R."/>
            <person name="Euteneuer U."/>
            <person name="Pillet L."/>
            <person name="Moustafa A."/>
            <person name="Platzer M."/>
            <person name="Groth M."/>
            <person name="Szafranski K."/>
            <person name="Schliwa M."/>
        </authorList>
    </citation>
    <scope>NUCLEOTIDE SEQUENCE [LARGE SCALE GENOMIC DNA]</scope>
</reference>
<feature type="non-terminal residue" evidence="1">
    <location>
        <position position="1"/>
    </location>
</feature>
<dbReference type="AlphaFoldDB" id="X6LA73"/>
<evidence type="ECO:0000313" key="1">
    <source>
        <dbReference type="EMBL" id="ETN98265.1"/>
    </source>
</evidence>
<keyword evidence="2" id="KW-1185">Reference proteome</keyword>
<dbReference type="EMBL" id="ASPP01047209">
    <property type="protein sequence ID" value="ETN98265.1"/>
    <property type="molecule type" value="Genomic_DNA"/>
</dbReference>
<comment type="caution">
    <text evidence="1">The sequence shown here is derived from an EMBL/GenBank/DDBJ whole genome shotgun (WGS) entry which is preliminary data.</text>
</comment>
<accession>X6LA73</accession>
<gene>
    <name evidence="1" type="ORF">RFI_39245</name>
</gene>
<evidence type="ECO:0000313" key="2">
    <source>
        <dbReference type="Proteomes" id="UP000023152"/>
    </source>
</evidence>